<comment type="caution">
    <text evidence="2">The sequence shown here is derived from an EMBL/GenBank/DDBJ whole genome shotgun (WGS) entry which is preliminary data.</text>
</comment>
<protein>
    <submittedName>
        <fullName evidence="2">Uncharacterized protein</fullName>
    </submittedName>
</protein>
<organism evidence="2 3">
    <name type="scientific">Protopolystoma xenopodis</name>
    <dbReference type="NCBI Taxonomy" id="117903"/>
    <lineage>
        <taxon>Eukaryota</taxon>
        <taxon>Metazoa</taxon>
        <taxon>Spiralia</taxon>
        <taxon>Lophotrochozoa</taxon>
        <taxon>Platyhelminthes</taxon>
        <taxon>Monogenea</taxon>
        <taxon>Polyopisthocotylea</taxon>
        <taxon>Polystomatidea</taxon>
        <taxon>Polystomatidae</taxon>
        <taxon>Protopolystoma</taxon>
    </lineage>
</organism>
<gene>
    <name evidence="2" type="ORF">PXEA_LOCUS15417</name>
</gene>
<dbReference type="EMBL" id="CAAALY010054072">
    <property type="protein sequence ID" value="VEL21977.1"/>
    <property type="molecule type" value="Genomic_DNA"/>
</dbReference>
<proteinExistence type="predicted"/>
<keyword evidence="3" id="KW-1185">Reference proteome</keyword>
<evidence type="ECO:0000313" key="3">
    <source>
        <dbReference type="Proteomes" id="UP000784294"/>
    </source>
</evidence>
<evidence type="ECO:0000256" key="1">
    <source>
        <dbReference type="SAM" id="MobiDB-lite"/>
    </source>
</evidence>
<dbReference type="AlphaFoldDB" id="A0A3S5CHK2"/>
<dbReference type="Proteomes" id="UP000784294">
    <property type="component" value="Unassembled WGS sequence"/>
</dbReference>
<evidence type="ECO:0000313" key="2">
    <source>
        <dbReference type="EMBL" id="VEL21977.1"/>
    </source>
</evidence>
<sequence>MWKKGVAGAFLEQTCSGNTKMIGRTERMRATKLMLQLVFCEEKICVRCPEQPARRVQCQSSAISGGTKAAWPESGVSGPSNGWLGLRYRPSNEEDRRL</sequence>
<name>A0A3S5CHK2_9PLAT</name>
<reference evidence="2" key="1">
    <citation type="submission" date="2018-11" db="EMBL/GenBank/DDBJ databases">
        <authorList>
            <consortium name="Pathogen Informatics"/>
        </authorList>
    </citation>
    <scope>NUCLEOTIDE SEQUENCE</scope>
</reference>
<accession>A0A3S5CHK2</accession>
<feature type="region of interest" description="Disordered" evidence="1">
    <location>
        <begin position="65"/>
        <end position="98"/>
    </location>
</feature>